<organism evidence="2 3">
    <name type="scientific">Halobacillus shinanisalinarum</name>
    <dbReference type="NCBI Taxonomy" id="2932258"/>
    <lineage>
        <taxon>Bacteria</taxon>
        <taxon>Bacillati</taxon>
        <taxon>Bacillota</taxon>
        <taxon>Bacilli</taxon>
        <taxon>Bacillales</taxon>
        <taxon>Bacillaceae</taxon>
        <taxon>Halobacillus</taxon>
    </lineage>
</organism>
<dbReference type="InterPro" id="IPR025377">
    <property type="entry name" value="DUF4367"/>
</dbReference>
<name>A0ABY4H2A0_9BACI</name>
<gene>
    <name evidence="2" type="ORF">MUO14_04670</name>
</gene>
<dbReference type="Pfam" id="PF14285">
    <property type="entry name" value="DUF4367"/>
    <property type="match status" value="1"/>
</dbReference>
<reference evidence="2 3" key="1">
    <citation type="submission" date="2022-04" db="EMBL/GenBank/DDBJ databases">
        <title>Halobacillus sp. isolated from saltern.</title>
        <authorList>
            <person name="Won M."/>
            <person name="Lee C.-M."/>
            <person name="Woen H.-Y."/>
            <person name="Kwon S.-W."/>
        </authorList>
    </citation>
    <scope>NUCLEOTIDE SEQUENCE [LARGE SCALE GENOMIC DNA]</scope>
    <source>
        <strain evidence="2 3">SSTM10-2</strain>
    </source>
</reference>
<accession>A0ABY4H2A0</accession>
<evidence type="ECO:0000313" key="3">
    <source>
        <dbReference type="Proteomes" id="UP000831880"/>
    </source>
</evidence>
<evidence type="ECO:0000313" key="2">
    <source>
        <dbReference type="EMBL" id="UOQ94259.1"/>
    </source>
</evidence>
<dbReference type="EMBL" id="CP095074">
    <property type="protein sequence ID" value="UOQ94259.1"/>
    <property type="molecule type" value="Genomic_DNA"/>
</dbReference>
<dbReference type="RefSeq" id="WP_244753907.1">
    <property type="nucleotide sequence ID" value="NZ_CP095074.1"/>
</dbReference>
<feature type="domain" description="DUF4367" evidence="1">
    <location>
        <begin position="65"/>
        <end position="146"/>
    </location>
</feature>
<keyword evidence="3" id="KW-1185">Reference proteome</keyword>
<dbReference type="Proteomes" id="UP000831880">
    <property type="component" value="Chromosome"/>
</dbReference>
<dbReference type="PROSITE" id="PS51257">
    <property type="entry name" value="PROKAR_LIPOPROTEIN"/>
    <property type="match status" value="1"/>
</dbReference>
<proteinExistence type="predicted"/>
<evidence type="ECO:0000259" key="1">
    <source>
        <dbReference type="Pfam" id="PF14285"/>
    </source>
</evidence>
<protein>
    <submittedName>
        <fullName evidence="2">DUF4367 domain-containing protein</fullName>
    </submittedName>
</protein>
<sequence>MKKILYLIILITFTLAGCEDGFVSYEKENVIESLEVLSFEPEIPDKIPFTPTDIKVMVGDLGGKQKSYMAVKFINKKGREITFRAIRHPNGLDFTDETVKIEENLEGRYGDQNDTKLLKWDKDGVYYEVFADSDFTSKKELIKIAEISYKVN</sequence>